<dbReference type="InterPro" id="IPR014043">
    <property type="entry name" value="Acyl_transferase_dom"/>
</dbReference>
<dbReference type="SMART" id="SM00823">
    <property type="entry name" value="PKS_PP"/>
    <property type="match status" value="3"/>
</dbReference>
<feature type="domain" description="Carrier" evidence="9">
    <location>
        <begin position="2540"/>
        <end position="2615"/>
    </location>
</feature>
<evidence type="ECO:0000259" key="9">
    <source>
        <dbReference type="PROSITE" id="PS50075"/>
    </source>
</evidence>
<feature type="domain" description="Carrier" evidence="9">
    <location>
        <begin position="586"/>
        <end position="665"/>
    </location>
</feature>
<dbReference type="SUPFAM" id="SSF47336">
    <property type="entry name" value="ACP-like"/>
    <property type="match status" value="3"/>
</dbReference>
<feature type="domain" description="Carrier" evidence="9">
    <location>
        <begin position="4234"/>
        <end position="4309"/>
    </location>
</feature>
<dbReference type="InterPro" id="IPR002364">
    <property type="entry name" value="Quin_OxRdtase/zeta-crystal_CS"/>
</dbReference>
<feature type="active site" description="Proton acceptor; for dehydratase activity" evidence="8">
    <location>
        <position position="1581"/>
    </location>
</feature>
<feature type="region of interest" description="C-terminal hotdog fold" evidence="8">
    <location>
        <begin position="1677"/>
        <end position="1828"/>
    </location>
</feature>
<accession>A0ABD5J684</accession>
<dbReference type="Pfam" id="PF00109">
    <property type="entry name" value="ketoacyl-synt"/>
    <property type="match status" value="2"/>
</dbReference>
<feature type="domain" description="Ketosynthase family 3 (KS3)" evidence="10">
    <location>
        <begin position="2638"/>
        <end position="3060"/>
    </location>
</feature>
<dbReference type="Pfam" id="PF08659">
    <property type="entry name" value="KR"/>
    <property type="match status" value="2"/>
</dbReference>
<dbReference type="InterPro" id="IPR006162">
    <property type="entry name" value="Ppantetheine_attach_site"/>
</dbReference>
<dbReference type="Gene3D" id="3.10.129.110">
    <property type="entry name" value="Polyketide synthase dehydratase"/>
    <property type="match status" value="2"/>
</dbReference>
<feature type="region of interest" description="C-terminal hotdog fold" evidence="8">
    <location>
        <begin position="3635"/>
        <end position="3770"/>
    </location>
</feature>
<dbReference type="Pfam" id="PF21089">
    <property type="entry name" value="PKS_DH_N"/>
    <property type="match status" value="2"/>
</dbReference>
<keyword evidence="7" id="KW-0012">Acyltransferase</keyword>
<dbReference type="GO" id="GO:0033068">
    <property type="term" value="P:macrolide biosynthetic process"/>
    <property type="evidence" value="ECO:0007669"/>
    <property type="project" value="UniProtKB-ARBA"/>
</dbReference>
<dbReference type="InterPro" id="IPR057326">
    <property type="entry name" value="KR_dom"/>
</dbReference>
<protein>
    <submittedName>
        <fullName evidence="12">SDR family NAD(P)-dependent oxidoreductase</fullName>
    </submittedName>
</protein>
<dbReference type="SUPFAM" id="SSF50129">
    <property type="entry name" value="GroES-like"/>
    <property type="match status" value="1"/>
</dbReference>
<dbReference type="Proteomes" id="UP001354649">
    <property type="component" value="Unassembled WGS sequence"/>
</dbReference>
<dbReference type="CDD" id="cd05195">
    <property type="entry name" value="enoyl_red"/>
    <property type="match status" value="1"/>
</dbReference>
<evidence type="ECO:0000256" key="4">
    <source>
        <dbReference type="ARBA" id="ARBA00022679"/>
    </source>
</evidence>
<dbReference type="PROSITE" id="PS51257">
    <property type="entry name" value="PROKAR_LIPOPROTEIN"/>
    <property type="match status" value="1"/>
</dbReference>
<evidence type="ECO:0000256" key="3">
    <source>
        <dbReference type="ARBA" id="ARBA00022553"/>
    </source>
</evidence>
<evidence type="ECO:0000256" key="7">
    <source>
        <dbReference type="ARBA" id="ARBA00023315"/>
    </source>
</evidence>
<reference evidence="12 13" key="1">
    <citation type="submission" date="2023-11" db="EMBL/GenBank/DDBJ databases">
        <title>30 novel species of actinomycetes from the DSMZ collection.</title>
        <authorList>
            <person name="Nouioui I."/>
        </authorList>
    </citation>
    <scope>NUCLEOTIDE SEQUENCE [LARGE SCALE GENOMIC DNA]</scope>
    <source>
        <strain evidence="12 13">DSM 41602</strain>
    </source>
</reference>
<dbReference type="InterPro" id="IPR011032">
    <property type="entry name" value="GroES-like_sf"/>
</dbReference>
<dbReference type="CDD" id="cd08952">
    <property type="entry name" value="KR_1_SDR_x"/>
    <property type="match status" value="1"/>
</dbReference>
<dbReference type="InterPro" id="IPR016035">
    <property type="entry name" value="Acyl_Trfase/lysoPLipase"/>
</dbReference>
<dbReference type="SMART" id="SM00825">
    <property type="entry name" value="PKS_KS"/>
    <property type="match status" value="2"/>
</dbReference>
<dbReference type="InterPro" id="IPR014031">
    <property type="entry name" value="Ketoacyl_synth_C"/>
</dbReference>
<evidence type="ECO:0000256" key="2">
    <source>
        <dbReference type="ARBA" id="ARBA00022450"/>
    </source>
</evidence>
<feature type="domain" description="PKS/mFAS DH" evidence="11">
    <location>
        <begin position="1549"/>
        <end position="1828"/>
    </location>
</feature>
<comment type="pathway">
    <text evidence="1">Antibiotic biosynthesis.</text>
</comment>
<dbReference type="InterPro" id="IPR016036">
    <property type="entry name" value="Malonyl_transacylase_ACP-bd"/>
</dbReference>
<dbReference type="InterPro" id="IPR032821">
    <property type="entry name" value="PKS_assoc"/>
</dbReference>
<proteinExistence type="predicted"/>
<dbReference type="SUPFAM" id="SSF51735">
    <property type="entry name" value="NAD(P)-binding Rossmann-fold domains"/>
    <property type="match status" value="5"/>
</dbReference>
<dbReference type="InterPro" id="IPR020841">
    <property type="entry name" value="PKS_Beta-ketoAc_synthase_dom"/>
</dbReference>
<dbReference type="EMBL" id="JAZBJQ010000004">
    <property type="protein sequence ID" value="MEE4583107.1"/>
    <property type="molecule type" value="Genomic_DNA"/>
</dbReference>
<dbReference type="Pfam" id="PF13602">
    <property type="entry name" value="ADH_zinc_N_2"/>
    <property type="match status" value="1"/>
</dbReference>
<dbReference type="InterPro" id="IPR013968">
    <property type="entry name" value="PKS_KR"/>
</dbReference>
<dbReference type="Gene3D" id="3.40.50.720">
    <property type="entry name" value="NAD(P)-binding Rossmann-like Domain"/>
    <property type="match status" value="4"/>
</dbReference>
<dbReference type="SUPFAM" id="SSF53901">
    <property type="entry name" value="Thiolase-like"/>
    <property type="match status" value="2"/>
</dbReference>
<evidence type="ECO:0000259" key="11">
    <source>
        <dbReference type="PROSITE" id="PS52019"/>
    </source>
</evidence>
<dbReference type="SUPFAM" id="SSF52151">
    <property type="entry name" value="FabD/lysophospholipase-like"/>
    <property type="match status" value="3"/>
</dbReference>
<dbReference type="SMART" id="SM00829">
    <property type="entry name" value="PKS_ER"/>
    <property type="match status" value="1"/>
</dbReference>
<keyword evidence="6" id="KW-0511">Multifunctional enzyme</keyword>
<dbReference type="PROSITE" id="PS01162">
    <property type="entry name" value="QOR_ZETA_CRYSTAL"/>
    <property type="match status" value="1"/>
</dbReference>
<dbReference type="Pfam" id="PF14765">
    <property type="entry name" value="PS-DH"/>
    <property type="match status" value="2"/>
</dbReference>
<feature type="domain" description="PKS/mFAS DH" evidence="11">
    <location>
        <begin position="3498"/>
        <end position="3770"/>
    </location>
</feature>
<dbReference type="InterPro" id="IPR020843">
    <property type="entry name" value="ER"/>
</dbReference>
<feature type="domain" description="Ketosynthase family 3 (KS3)" evidence="10">
    <location>
        <begin position="684"/>
        <end position="1110"/>
    </location>
</feature>
<evidence type="ECO:0000256" key="5">
    <source>
        <dbReference type="ARBA" id="ARBA00023194"/>
    </source>
</evidence>
<dbReference type="GO" id="GO:0016747">
    <property type="term" value="F:acyltransferase activity, transferring groups other than amino-acyl groups"/>
    <property type="evidence" value="ECO:0007669"/>
    <property type="project" value="UniProtKB-ARBA"/>
</dbReference>
<evidence type="ECO:0000256" key="6">
    <source>
        <dbReference type="ARBA" id="ARBA00023268"/>
    </source>
</evidence>
<dbReference type="InterPro" id="IPR020806">
    <property type="entry name" value="PKS_PP-bd"/>
</dbReference>
<dbReference type="InterPro" id="IPR013154">
    <property type="entry name" value="ADH-like_N"/>
</dbReference>
<comment type="caution">
    <text evidence="12">The sequence shown here is derived from an EMBL/GenBank/DDBJ whole genome shotgun (WGS) entry which is preliminary data.</text>
</comment>
<dbReference type="CDD" id="cd00833">
    <property type="entry name" value="PKS"/>
    <property type="match status" value="2"/>
</dbReference>
<dbReference type="Pfam" id="PF08240">
    <property type="entry name" value="ADH_N"/>
    <property type="match status" value="1"/>
</dbReference>
<dbReference type="PROSITE" id="PS00012">
    <property type="entry name" value="PHOSPHOPANTETHEINE"/>
    <property type="match status" value="3"/>
</dbReference>
<dbReference type="InterPro" id="IPR042104">
    <property type="entry name" value="PKS_dehydratase_sf"/>
</dbReference>
<dbReference type="SMART" id="SM00827">
    <property type="entry name" value="PKS_AT"/>
    <property type="match status" value="3"/>
</dbReference>
<feature type="active site" description="Proton donor; for dehydratase activity" evidence="8">
    <location>
        <position position="1736"/>
    </location>
</feature>
<evidence type="ECO:0000256" key="8">
    <source>
        <dbReference type="PROSITE-ProRule" id="PRU01363"/>
    </source>
</evidence>
<evidence type="ECO:0000313" key="12">
    <source>
        <dbReference type="EMBL" id="MEE4583107.1"/>
    </source>
</evidence>
<dbReference type="PROSITE" id="PS50075">
    <property type="entry name" value="CARRIER"/>
    <property type="match status" value="3"/>
</dbReference>
<organism evidence="12 13">
    <name type="scientific">Streptomyces antimycoticus</name>
    <dbReference type="NCBI Taxonomy" id="68175"/>
    <lineage>
        <taxon>Bacteria</taxon>
        <taxon>Bacillati</taxon>
        <taxon>Actinomycetota</taxon>
        <taxon>Actinomycetes</taxon>
        <taxon>Kitasatosporales</taxon>
        <taxon>Streptomycetaceae</taxon>
        <taxon>Streptomyces</taxon>
        <taxon>Streptomyces violaceusniger group</taxon>
    </lineage>
</organism>
<dbReference type="GO" id="GO:0031177">
    <property type="term" value="F:phosphopantetheine binding"/>
    <property type="evidence" value="ECO:0007669"/>
    <property type="project" value="UniProtKB-ARBA"/>
</dbReference>
<dbReference type="InterPro" id="IPR049551">
    <property type="entry name" value="PKS_DH_C"/>
</dbReference>
<dbReference type="SMART" id="SM00822">
    <property type="entry name" value="PKS_KR"/>
    <property type="match status" value="2"/>
</dbReference>
<keyword evidence="5" id="KW-0045">Antibiotic biosynthesis</keyword>
<dbReference type="InterPro" id="IPR009081">
    <property type="entry name" value="PP-bd_ACP"/>
</dbReference>
<evidence type="ECO:0000259" key="10">
    <source>
        <dbReference type="PROSITE" id="PS52004"/>
    </source>
</evidence>
<dbReference type="Pfam" id="PF16197">
    <property type="entry name" value="KAsynt_C_assoc"/>
    <property type="match status" value="2"/>
</dbReference>
<keyword evidence="3" id="KW-0597">Phosphoprotein</keyword>
<dbReference type="Gene3D" id="3.40.366.10">
    <property type="entry name" value="Malonyl-Coenzyme A Acyl Carrier Protein, domain 2"/>
    <property type="match status" value="3"/>
</dbReference>
<evidence type="ECO:0000313" key="13">
    <source>
        <dbReference type="Proteomes" id="UP001354649"/>
    </source>
</evidence>
<dbReference type="PROSITE" id="PS52019">
    <property type="entry name" value="PKS_MFAS_DH"/>
    <property type="match status" value="2"/>
</dbReference>
<feature type="region of interest" description="N-terminal hotdog fold" evidence="8">
    <location>
        <begin position="1549"/>
        <end position="1665"/>
    </location>
</feature>
<dbReference type="FunFam" id="3.40.47.10:FF:000019">
    <property type="entry name" value="Polyketide synthase type I"/>
    <property type="match status" value="2"/>
</dbReference>
<feature type="active site" description="Proton donor; for dehydratase activity" evidence="8">
    <location>
        <position position="3693"/>
    </location>
</feature>
<dbReference type="PROSITE" id="PS00606">
    <property type="entry name" value="KS3_1"/>
    <property type="match status" value="2"/>
</dbReference>
<dbReference type="InterPro" id="IPR036291">
    <property type="entry name" value="NAD(P)-bd_dom_sf"/>
</dbReference>
<sequence>MAEKAAAVVIAGVACPDEPARNPAAAALWAAIEDAGIVPSPDRPVTVPTPERLSELAGVPGVRVEPLQGEELWTAVRKALAGSEEAVVAVHEPGADVAVVLTHTGDPERYGVLGDDPVARLSALRPLPVPPVAESPRLSPPLLLSGRTEAGLRDHAARLAAHLAAHPATAPADVAFTQLTSRTAWPRRVALPGATHEEQLAALRAMAAGEQPANAVRGTVPRQQPAVFLFPGQGGQWIGMGRQLAEENAHFRSELDACDRALRQYTDVPLHSVLSGEIPMDRIDVIQPAMFAVMVSLAGLWRAHGVHPAAVIGQSLGEIAATTAAGGLSLDDGALLVTAFSKAQALIQGRGEMVAVALSADETEALLAEWALDLEIAVVNGPRTTVVAGAPQAATALTGKLAERGVRSRLLPIGIAAHSRQIEDIRDYMLRELAPIRPRTSQVPMYASAVGGLVDTATLDAAYWYRSLRGTARFDTAMEEALRHGHRLFAEMGPHPVLTPGAEDTVAHAAPDAVVLDTMRRDEAGIDRHLQALAEAHVHGAAPDWATVLAGAGRTALPGYRLESDADGTGTGDGGLYERLLPLQPSARLAELWELVTRQLTELPGIGAVGSVRAGQDFRSLGVDSLGALALRNRVNEATGLRLPTSTVFDHPTPEALAEEICHRLFGEGEALPDTPRVVPADPDDPIAIIGMACRLPGGADSPERLWELLEEGRDAIAGFPSDRGWDLEALYDTDAGRPGTFYQREAGLLDGIDRFDAKFFGISPREALAMDPQQRLLLESSWEALERAGIDPDTLRGSRTGVFTGVMNLPYGQPLHQARPDLEGYVLTGTTSSVVSGRLSYLLGLEGPAVSVDTACSSSLVALHLACQALRQGECDLAFASGATVMAEPGMFIEFSRQRALAPDGRSKAFSADADGFGMSEGVGVLLVERLSEARRKGHRVLAVVRGSAVNQDGASNGLTAPNGPSQQRVIRQALAAAGLSAGDVDAVEAHGTGTRLGDPIEAQALLATYGRDREAERPLWLGSLKSNIGHAQAAAGVAGVIKMVMALRNGSLPRSLYADRPSEDIDWGGGEVRLLSSARSWVAEGRPRRAGVSSFGISGTNAHVILEEAPVVEPAAEVVVVEGPVPLVLSGRSGEAVRDQAAALAGFLRECPGVPLADVAWSLVSARSLFEVRAVVPVSDRAGAVEALSGVVPVVAGEGRVAAVFSGQGSQCPGMGRELAGRFAVFARMLDEVCAVVDPLLGRSLREVMWEESAEVLERTEYAQPALFAYQVALSRLWESFGVVFGSVAGHSVGEVAAAVVAGVLSLEDAARLVVARGRLMQELPEGGSMVAVEASEDEVLPLLPRTGTVVVAAVNAADAVVLSGEDRAVRRVVKKLKDQGRRTTRLRVSHAFHSPLMEPMLAEFRTVVGELSFAAPRVAVSAAAESGHAFASVEYWVDHARHAVRFADAVAGLGTADVLVEIGPDAVLAPMLADRTVLPSARRAQDEVSALLHAVGQAHAHGAPVDWSSLLAPRPYVPLPTYPFQRESFWLRSRPAARTGTDALEHPLLTEALDLPGTAGVLLSGWLSPSSDQWLADHAVDSTVLFPGTGFLELALRAARHTGATGVADLVLHTTLALSPAGAEIQVWTAPDSGELEIRARSGGGDWVTHATGTLSGEPAPHGWSPGQWPPADAEPVPLDGLYEGLADRGYRYGPAFRGLRAVWRRGEETYAEVRLDSAVHGTSFDLHPALLDSALHALLLTSGDRVLLPFSFTGTAASPRHTDTLRVRLTGGHGTVRLDAATPAGEPVLTVASLTLREAAGAASAGTLLVPALVPAELPGDGQTAGTGTVLLRPEMPATGDAAADTRTAVAQVLTRLREWIDTGIDRLALVTATGDPAGAALGGLLRAARAEHPDRFGLVESDGSQASEAVLERALPLLSDEPHLVLRDGEVLLPRMERAGAPLTAPDGPWRLDVDDARTREMALLPDPAADRPLRPGEVRIAVRAAGVNFRDVLIRLGAYPGEAVLGSEVAGVVTEAAPDITDLRPGDRVTGMCSGGFTPVAVVDRRLLAPVPDHWTFAEAAAVPIAFLTAWYGLAEVAALRPGEKILVHSGAGGVGMAAVQIARHLGAEVFATASPGKWDALRALGLDDAHIASSRDLAFADTFGPVDVVLNALAREFTDASLGLLADGGRFVEMGKADLRDPGQVAADHPGTRYLPFDLYEVDADLIAAMNQRLTALFGSGELKLPPVTAWDLRRASEAFRHMEQARHTGKVVLTLPAPLDPEGTVLITGGTGGLGALLARHLVTEHGIRHLVLLSRRGSEHPEAEAVCAGLTGLGAHVTVAACDAADRDQLSEVLAGIGADHPLTAVVHAAGVVDDALLDSLTPQRADAVLAPKVAAAVHLDELTRGSDLAAFVLFSSVSAQLGVPGQAAYGAANAYLDALAVRRHRAGFPATSLAWGLWDQSTGMTAGLDDAARQRWARRGIAPLSAETGLELFERALGLGQPVTAPLAFDAASLRRQPAVPAVLRSLVRTAPAARRTATVTAAPVAVTPEALLDLVLTHAAAVQGYADATAVDPRRAFSDAGFDSMTVLELRQRLSAAVERPLPSTLLFDHPTPAAVADHLAGLLLGENTRREPAVPAAPAAPAAGAGEPLAIVGMGCRFPGGVSSPEELWQLVADGRDAISGFPDDRGWDLGALREGSTASDSHQGGFLTGAGAFDAGFFGISPREALAMDPQQRLLLESSWEALERAGIDPETLRSTRTGVFTGAVAQEYGPRLYESSSAADGHALTGTTSSVTSGRTAYVLGLEGPAVTVDTACSSSLVALHLAGQSLRQGETDLALVSGATVMASPGMFVEFSRQGGLATDGRCRSFSSEADGTGWSEGVGVLVVERLSDARRKGHRVLAVVRGSAVNQDGASNGLTAPNGPSQQRVIRQALAAAGLSAGEVDAVEAHGTGTRLGDPIEAQALLATYGREHDPERPLWLGSLKSNIGHTQAAAGVAGVIKMVMALRNGVLPRSLYADQPTGEVDWSSGTVALLDQERAWDSEGRPRRAAVSSFGISGTNAHVIVEEAPAPEPAADSAAEEGPVPLVLSGRTGQAVRDQAAALRVFLAQHPEVPLADVASTLARGRSHFSHRTGVAGDRGELTDALREPVVTADGTGRVTAVFSGQGSQRPGMGRELAGRFPVFAQALDEVCAVVDPLLGRSLREVMWDEPAQVLERTEYAQPALFAHQVALSRLWQAAGITFDAVAGHSVGEIAAAVAAGVLGLEDAARLVVTRGRLMQALPEGGAMAAIAATEDEVAPTLPEGTAVAAVNGPRALVVSGPEADVAAVADHWRGQGRRTTPLRVSHAFHSPLMEPVLDDFTALLETLDLRPPTLPMFTSAGTPHAVDTTAYWARHVCATVRFADAVERLPEADLTVEIGPDAALLPHLDGRTALPSARRDRAETTTWLTAVARAHAHGAPVDWTALLPARPTADLPTYPFQRESYWLATPAVSGDAPGSDRWPHPMLSSRSELPGDGGLLLTGRLAPGSDPWLRDHAVMGTVLLPGTGFVELATEAARAAGAGGVTELVLQAPLVFPGGRPRDVQVWVAADGGGERELHIRSRGADGEWVLHGSGSVGPRTTDDDAFTSDWTGAQWPPAGAVPVPVDTLYPDLAERGYEYGPVFQGVRGVWERGDEVFAEIALPDGQPTGFGLHPALLDAALHALPLTGRGYEADEVRLPFSFSGVLPLSPDARGLRVRLRAGEESVAVHATDASGTPAIAVDALVLRPVDRAQLDAVGADRSGRYTVTWERLPDPAEVAAVPGRWLLLGTGHLSGLFEQSTTAPQSAGALDGVLCTAAGAGELLETLTLLRKQSIQAPVWCVTSGAAAVGTDDPEADTGAAAAWGLGRVAALETPVTWGGLVDLPARLDDPARNLLAALLAGDGAEDQLAIRDAGVWARRVVPAQALPAPVPDASAPDAAAPLTGTVLITGGTGALGGHVARRLAARGDCSLLLLSRSGPEAPGAAGLIAELAATGTEVRVLAADVADREAMATLLEDLRAGGTVVDAVVHTAGVVRDIPIEKSDPRQLAEEMTGKVTGALVLDELLPDLNAFVLFSSISGVWGAAGQAGYAAGNAALDALARRRRATGRAAVAVAWGPWSGGGMVEQPGVERDLRRRGLVPLAVDAALDALDEAVTSGTDLVVADVVWSRFLPAFTASRPSPLLSRFAPRVPQQSAAPSGGEPLARRLAALSEADRGTFLLDLVRATVAGVLGHGEADGIAPDRALKDLGFDSLMSVELRNRLSEATGVRLSATLVFDHPTPSALAEHLRGEVTVDDARPGTGSALDDFDRMEKTALSVFTSPAVRTALASRLGTLLDRLSEMDARPVSEASNLETADADELMRFIDELGDL</sequence>
<dbReference type="PANTHER" id="PTHR43775">
    <property type="entry name" value="FATTY ACID SYNTHASE"/>
    <property type="match status" value="1"/>
</dbReference>
<dbReference type="Pfam" id="PF02801">
    <property type="entry name" value="Ketoacyl-synt_C"/>
    <property type="match status" value="2"/>
</dbReference>
<dbReference type="FunFam" id="1.10.1200.10:FF:000007">
    <property type="entry name" value="Probable polyketide synthase pks17"/>
    <property type="match status" value="1"/>
</dbReference>
<evidence type="ECO:0000256" key="1">
    <source>
        <dbReference type="ARBA" id="ARBA00004792"/>
    </source>
</evidence>
<feature type="region of interest" description="N-terminal hotdog fold" evidence="8">
    <location>
        <begin position="3498"/>
        <end position="3618"/>
    </location>
</feature>
<dbReference type="SMART" id="SM00826">
    <property type="entry name" value="PKS_DH"/>
    <property type="match status" value="2"/>
</dbReference>
<keyword evidence="2" id="KW-0596">Phosphopantetheine</keyword>
<dbReference type="InterPro" id="IPR049552">
    <property type="entry name" value="PKS_DH_N"/>
</dbReference>
<dbReference type="InterPro" id="IPR001227">
    <property type="entry name" value="Ac_transferase_dom_sf"/>
</dbReference>
<dbReference type="InterPro" id="IPR036736">
    <property type="entry name" value="ACP-like_sf"/>
</dbReference>
<dbReference type="Pfam" id="PF00698">
    <property type="entry name" value="Acyl_transf_1"/>
    <property type="match status" value="3"/>
</dbReference>
<dbReference type="Pfam" id="PF22621">
    <property type="entry name" value="CurL-like_PKS_C"/>
    <property type="match status" value="1"/>
</dbReference>
<keyword evidence="4" id="KW-0808">Transferase</keyword>
<feature type="active site" description="Proton acceptor; for dehydratase activity" evidence="8">
    <location>
        <position position="3530"/>
    </location>
</feature>
<dbReference type="SMART" id="SM01294">
    <property type="entry name" value="PKS_PP_betabranch"/>
    <property type="match status" value="1"/>
</dbReference>
<dbReference type="InterPro" id="IPR050091">
    <property type="entry name" value="PKS_NRPS_Biosynth_Enz"/>
</dbReference>
<dbReference type="Gene3D" id="3.40.47.10">
    <property type="match status" value="2"/>
</dbReference>
<dbReference type="InterPro" id="IPR016039">
    <property type="entry name" value="Thiolase-like"/>
</dbReference>
<name>A0ABD5J684_9ACTN</name>
<dbReference type="CDD" id="cd08956">
    <property type="entry name" value="KR_3_FAS_SDR_x"/>
    <property type="match status" value="1"/>
</dbReference>
<dbReference type="PROSITE" id="PS52004">
    <property type="entry name" value="KS3_2"/>
    <property type="match status" value="2"/>
</dbReference>
<dbReference type="InterPro" id="IPR014030">
    <property type="entry name" value="Ketoacyl_synth_N"/>
</dbReference>
<dbReference type="Pfam" id="PF00550">
    <property type="entry name" value="PP-binding"/>
    <property type="match status" value="3"/>
</dbReference>
<dbReference type="Gene3D" id="1.10.1200.10">
    <property type="entry name" value="ACP-like"/>
    <property type="match status" value="3"/>
</dbReference>
<gene>
    <name evidence="12" type="ORF">V2K49_08005</name>
</gene>
<dbReference type="Gene3D" id="3.90.180.10">
    <property type="entry name" value="Medium-chain alcohol dehydrogenases, catalytic domain"/>
    <property type="match status" value="1"/>
</dbReference>
<dbReference type="SUPFAM" id="SSF55048">
    <property type="entry name" value="Probable ACP-binding domain of malonyl-CoA ACP transacylase"/>
    <property type="match status" value="3"/>
</dbReference>
<dbReference type="InterPro" id="IPR049900">
    <property type="entry name" value="PKS_mFAS_DH"/>
</dbReference>
<dbReference type="Gene3D" id="3.30.70.3290">
    <property type="match status" value="3"/>
</dbReference>
<dbReference type="InterPro" id="IPR018201">
    <property type="entry name" value="Ketoacyl_synth_AS"/>
</dbReference>
<dbReference type="PANTHER" id="PTHR43775:SF51">
    <property type="entry name" value="INACTIVE PHENOLPHTHIOCEROL SYNTHESIS POLYKETIDE SYNTHASE TYPE I PKS1-RELATED"/>
    <property type="match status" value="1"/>
</dbReference>
<dbReference type="InterPro" id="IPR020807">
    <property type="entry name" value="PKS_DH"/>
</dbReference>